<dbReference type="InterPro" id="IPR001080">
    <property type="entry name" value="3Fe4S_ferredoxin"/>
</dbReference>
<keyword evidence="3 8" id="KW-0479">Metal-binding</keyword>
<dbReference type="AlphaFoldDB" id="A0A318M214"/>
<comment type="caution">
    <text evidence="9">The sequence shown here is derived from an EMBL/GenBank/DDBJ whole genome shotgun (WGS) entry which is preliminary data.</text>
</comment>
<dbReference type="RefSeq" id="WP_110336589.1">
    <property type="nucleotide sequence ID" value="NZ_MASU01000005.1"/>
</dbReference>
<comment type="function">
    <text evidence="8">Ferredoxins are iron-sulfur proteins that transfer electrons in a wide variety of metabolic reactions.</text>
</comment>
<protein>
    <recommendedName>
        <fullName evidence="8">Ferredoxin</fullName>
    </recommendedName>
</protein>
<dbReference type="PRINTS" id="PR00352">
    <property type="entry name" value="3FE4SFRDOXIN"/>
</dbReference>
<accession>A0A318M214</accession>
<reference evidence="9 10" key="1">
    <citation type="submission" date="2016-07" db="EMBL/GenBank/DDBJ databases">
        <title>Draft genome sequence of Prauserella sp. YIM 121212, isolated from alkaline soil.</title>
        <authorList>
            <person name="Ruckert C."/>
            <person name="Albersmeier A."/>
            <person name="Jiang C.-L."/>
            <person name="Jiang Y."/>
            <person name="Kalinowski J."/>
            <person name="Schneider O."/>
            <person name="Winkler A."/>
            <person name="Zotchev S.B."/>
        </authorList>
    </citation>
    <scope>NUCLEOTIDE SEQUENCE [LARGE SCALE GENOMIC DNA]</scope>
    <source>
        <strain evidence="9 10">YIM 121212</strain>
    </source>
</reference>
<keyword evidence="5 8" id="KW-0408">Iron</keyword>
<evidence type="ECO:0000256" key="6">
    <source>
        <dbReference type="ARBA" id="ARBA00023014"/>
    </source>
</evidence>
<evidence type="ECO:0000256" key="4">
    <source>
        <dbReference type="ARBA" id="ARBA00022982"/>
    </source>
</evidence>
<dbReference type="Gene3D" id="3.30.70.20">
    <property type="match status" value="1"/>
</dbReference>
<evidence type="ECO:0000313" key="10">
    <source>
        <dbReference type="Proteomes" id="UP000247892"/>
    </source>
</evidence>
<keyword evidence="10" id="KW-1185">Reference proteome</keyword>
<evidence type="ECO:0000313" key="9">
    <source>
        <dbReference type="EMBL" id="PXY36575.1"/>
    </source>
</evidence>
<evidence type="ECO:0000256" key="5">
    <source>
        <dbReference type="ARBA" id="ARBA00023004"/>
    </source>
</evidence>
<dbReference type="PANTHER" id="PTHR36923:SF3">
    <property type="entry name" value="FERREDOXIN"/>
    <property type="match status" value="1"/>
</dbReference>
<keyword evidence="4 8" id="KW-0249">Electron transport</keyword>
<evidence type="ECO:0000256" key="7">
    <source>
        <dbReference type="ARBA" id="ARBA00023291"/>
    </source>
</evidence>
<keyword evidence="6 8" id="KW-0411">Iron-sulfur</keyword>
<keyword evidence="7" id="KW-0003">3Fe-4S</keyword>
<dbReference type="Proteomes" id="UP000247892">
    <property type="component" value="Unassembled WGS sequence"/>
</dbReference>
<evidence type="ECO:0000256" key="8">
    <source>
        <dbReference type="RuleBase" id="RU368020"/>
    </source>
</evidence>
<keyword evidence="2 8" id="KW-0813">Transport</keyword>
<dbReference type="SUPFAM" id="SSF54862">
    <property type="entry name" value="4Fe-4S ferredoxins"/>
    <property type="match status" value="1"/>
</dbReference>
<evidence type="ECO:0000256" key="1">
    <source>
        <dbReference type="ARBA" id="ARBA00001927"/>
    </source>
</evidence>
<evidence type="ECO:0000256" key="3">
    <source>
        <dbReference type="ARBA" id="ARBA00022723"/>
    </source>
</evidence>
<proteinExistence type="predicted"/>
<name>A0A318M214_9PSEU</name>
<sequence>MRINVDLALCQNYGQCVFAAPDVFDLDDAGELVHQASADESARADVEAAAMACPVQAITIEG</sequence>
<dbReference type="InterPro" id="IPR051269">
    <property type="entry name" value="Fe-S_cluster_ET"/>
</dbReference>
<dbReference type="GO" id="GO:0009055">
    <property type="term" value="F:electron transfer activity"/>
    <property type="evidence" value="ECO:0007669"/>
    <property type="project" value="UniProtKB-UniRule"/>
</dbReference>
<comment type="cofactor">
    <cofactor evidence="1">
        <name>[3Fe-4S] cluster</name>
        <dbReference type="ChEBI" id="CHEBI:21137"/>
    </cofactor>
</comment>
<dbReference type="GO" id="GO:0005506">
    <property type="term" value="F:iron ion binding"/>
    <property type="evidence" value="ECO:0007669"/>
    <property type="project" value="UniProtKB-UniRule"/>
</dbReference>
<evidence type="ECO:0000256" key="2">
    <source>
        <dbReference type="ARBA" id="ARBA00022448"/>
    </source>
</evidence>
<dbReference type="OrthoDB" id="14703at2"/>
<dbReference type="PANTHER" id="PTHR36923">
    <property type="entry name" value="FERREDOXIN"/>
    <property type="match status" value="1"/>
</dbReference>
<dbReference type="Pfam" id="PF13370">
    <property type="entry name" value="Fer4_13"/>
    <property type="match status" value="1"/>
</dbReference>
<organism evidence="9 10">
    <name type="scientific">Prauserella flavalba</name>
    <dbReference type="NCBI Taxonomy" id="1477506"/>
    <lineage>
        <taxon>Bacteria</taxon>
        <taxon>Bacillati</taxon>
        <taxon>Actinomycetota</taxon>
        <taxon>Actinomycetes</taxon>
        <taxon>Pseudonocardiales</taxon>
        <taxon>Pseudonocardiaceae</taxon>
        <taxon>Prauserella</taxon>
    </lineage>
</organism>
<dbReference type="EMBL" id="MASU01000005">
    <property type="protein sequence ID" value="PXY36575.1"/>
    <property type="molecule type" value="Genomic_DNA"/>
</dbReference>
<gene>
    <name evidence="9" type="ORF">BA062_14450</name>
</gene>
<dbReference type="GO" id="GO:0051538">
    <property type="term" value="F:3 iron, 4 sulfur cluster binding"/>
    <property type="evidence" value="ECO:0007669"/>
    <property type="project" value="UniProtKB-KW"/>
</dbReference>